<dbReference type="InterPro" id="IPR036397">
    <property type="entry name" value="RNaseH_sf"/>
</dbReference>
<organism evidence="2 3">
    <name type="scientific">Octopus sinensis</name>
    <name type="common">East Asian common octopus</name>
    <dbReference type="NCBI Taxonomy" id="2607531"/>
    <lineage>
        <taxon>Eukaryota</taxon>
        <taxon>Metazoa</taxon>
        <taxon>Spiralia</taxon>
        <taxon>Lophotrochozoa</taxon>
        <taxon>Mollusca</taxon>
        <taxon>Cephalopoda</taxon>
        <taxon>Coleoidea</taxon>
        <taxon>Octopodiformes</taxon>
        <taxon>Octopoda</taxon>
        <taxon>Incirrata</taxon>
        <taxon>Octopodidae</taxon>
        <taxon>Octopus</taxon>
    </lineage>
</organism>
<evidence type="ECO:0000313" key="3">
    <source>
        <dbReference type="RefSeq" id="XP_036362190.1"/>
    </source>
</evidence>
<dbReference type="InterPro" id="IPR052709">
    <property type="entry name" value="Transposase-MT_Hybrid"/>
</dbReference>
<dbReference type="Pfam" id="PF17906">
    <property type="entry name" value="HTH_48"/>
    <property type="match status" value="1"/>
</dbReference>
<protein>
    <submittedName>
        <fullName evidence="3">Histone-lysine N-methyltransferase SETMAR-like</fullName>
    </submittedName>
</protein>
<evidence type="ECO:0000259" key="1">
    <source>
        <dbReference type="Pfam" id="PF17906"/>
    </source>
</evidence>
<dbReference type="GO" id="GO:0044774">
    <property type="term" value="P:mitotic DNA integrity checkpoint signaling"/>
    <property type="evidence" value="ECO:0007669"/>
    <property type="project" value="TreeGrafter"/>
</dbReference>
<dbReference type="GO" id="GO:0044547">
    <property type="term" value="F:DNA topoisomerase binding"/>
    <property type="evidence" value="ECO:0007669"/>
    <property type="project" value="TreeGrafter"/>
</dbReference>
<dbReference type="Proteomes" id="UP000515154">
    <property type="component" value="Linkage group LG1"/>
</dbReference>
<dbReference type="GO" id="GO:0042800">
    <property type="term" value="F:histone H3K4 methyltransferase activity"/>
    <property type="evidence" value="ECO:0007669"/>
    <property type="project" value="TreeGrafter"/>
</dbReference>
<dbReference type="GO" id="GO:0005634">
    <property type="term" value="C:nucleus"/>
    <property type="evidence" value="ECO:0007669"/>
    <property type="project" value="TreeGrafter"/>
</dbReference>
<dbReference type="GO" id="GO:0000729">
    <property type="term" value="P:DNA double-strand break processing"/>
    <property type="evidence" value="ECO:0007669"/>
    <property type="project" value="TreeGrafter"/>
</dbReference>
<dbReference type="Pfam" id="PF01359">
    <property type="entry name" value="Transposase_1"/>
    <property type="match status" value="1"/>
</dbReference>
<dbReference type="RefSeq" id="XP_036362190.1">
    <property type="nucleotide sequence ID" value="XM_036506297.1"/>
</dbReference>
<feature type="domain" description="Mos1 transposase HTH" evidence="1">
    <location>
        <begin position="3"/>
        <end position="52"/>
    </location>
</feature>
<dbReference type="Gene3D" id="1.10.10.10">
    <property type="entry name" value="Winged helix-like DNA-binding domain superfamily/Winged helix DNA-binding domain"/>
    <property type="match status" value="1"/>
</dbReference>
<dbReference type="Gene3D" id="3.30.420.10">
    <property type="entry name" value="Ribonuclease H-like superfamily/Ribonuclease H"/>
    <property type="match status" value="1"/>
</dbReference>
<dbReference type="SUPFAM" id="SSF46785">
    <property type="entry name" value="Winged helix' DNA-binding domain"/>
    <property type="match status" value="1"/>
</dbReference>
<dbReference type="PANTHER" id="PTHR46060">
    <property type="entry name" value="MARINER MOS1 TRANSPOSASE-LIKE PROTEIN"/>
    <property type="match status" value="1"/>
</dbReference>
<dbReference type="Gene3D" id="1.10.10.1450">
    <property type="match status" value="1"/>
</dbReference>
<sequence>MDKKQICTIFLLQFKLGRKAADTARNINDVFGPGTTNEHTAQWWFKKFCSGDEGLEDDKRTGQPSDIDNDELRALVEANPRTTVRELASELDVTYTTISNHLKEIGKTKILEKWVPHELNDNQKNNRHFEVLPSLILRNKNDSFLDQIVACNKKWILYDNQKRSAQWLDADEAPQHFPKPKLHQKKVMVTVR</sequence>
<dbReference type="PANTHER" id="PTHR46060:SF2">
    <property type="entry name" value="HISTONE-LYSINE N-METHYLTRANSFERASE SETMAR"/>
    <property type="match status" value="1"/>
</dbReference>
<dbReference type="KEGG" id="osn:118765032"/>
<dbReference type="GO" id="GO:0046975">
    <property type="term" value="F:histone H3K36 methyltransferase activity"/>
    <property type="evidence" value="ECO:0007669"/>
    <property type="project" value="TreeGrafter"/>
</dbReference>
<keyword evidence="2" id="KW-1185">Reference proteome</keyword>
<dbReference type="GO" id="GO:0006303">
    <property type="term" value="P:double-strand break repair via nonhomologous end joining"/>
    <property type="evidence" value="ECO:0007669"/>
    <property type="project" value="TreeGrafter"/>
</dbReference>
<gene>
    <name evidence="3" type="primary">LOC118765032</name>
</gene>
<reference evidence="3" key="1">
    <citation type="submission" date="2025-08" db="UniProtKB">
        <authorList>
            <consortium name="RefSeq"/>
        </authorList>
    </citation>
    <scope>IDENTIFICATION</scope>
</reference>
<dbReference type="InterPro" id="IPR041426">
    <property type="entry name" value="Mos1_HTH"/>
</dbReference>
<dbReference type="GO" id="GO:0000014">
    <property type="term" value="F:single-stranded DNA endodeoxyribonuclease activity"/>
    <property type="evidence" value="ECO:0007669"/>
    <property type="project" value="TreeGrafter"/>
</dbReference>
<dbReference type="GO" id="GO:0000793">
    <property type="term" value="C:condensed chromosome"/>
    <property type="evidence" value="ECO:0007669"/>
    <property type="project" value="TreeGrafter"/>
</dbReference>
<dbReference type="AlphaFoldDB" id="A0A7E6F4G2"/>
<dbReference type="GO" id="GO:0035861">
    <property type="term" value="C:site of double-strand break"/>
    <property type="evidence" value="ECO:0007669"/>
    <property type="project" value="TreeGrafter"/>
</dbReference>
<dbReference type="InterPro" id="IPR036388">
    <property type="entry name" value="WH-like_DNA-bd_sf"/>
</dbReference>
<proteinExistence type="predicted"/>
<accession>A0A7E6F4G2</accession>
<dbReference type="GO" id="GO:0003690">
    <property type="term" value="F:double-stranded DNA binding"/>
    <property type="evidence" value="ECO:0007669"/>
    <property type="project" value="TreeGrafter"/>
</dbReference>
<dbReference type="GO" id="GO:0031297">
    <property type="term" value="P:replication fork processing"/>
    <property type="evidence" value="ECO:0007669"/>
    <property type="project" value="TreeGrafter"/>
</dbReference>
<name>A0A7E6F4G2_9MOLL</name>
<dbReference type="GO" id="GO:0003697">
    <property type="term" value="F:single-stranded DNA binding"/>
    <property type="evidence" value="ECO:0007669"/>
    <property type="project" value="TreeGrafter"/>
</dbReference>
<dbReference type="GO" id="GO:0015074">
    <property type="term" value="P:DNA integration"/>
    <property type="evidence" value="ECO:0007669"/>
    <property type="project" value="TreeGrafter"/>
</dbReference>
<dbReference type="InterPro" id="IPR001888">
    <property type="entry name" value="Transposase_1"/>
</dbReference>
<dbReference type="InterPro" id="IPR036390">
    <property type="entry name" value="WH_DNA-bd_sf"/>
</dbReference>
<evidence type="ECO:0000313" key="2">
    <source>
        <dbReference type="Proteomes" id="UP000515154"/>
    </source>
</evidence>